<comment type="similarity">
    <text evidence="1">Belongs to the sigma-70 factor family. ECF subfamily.</text>
</comment>
<dbReference type="Gene3D" id="1.10.1740.10">
    <property type="match status" value="1"/>
</dbReference>
<dbReference type="GO" id="GO:0003677">
    <property type="term" value="F:DNA binding"/>
    <property type="evidence" value="ECO:0007669"/>
    <property type="project" value="InterPro"/>
</dbReference>
<sequence>MTAHFGASPTRDVTSTAIQTALLDSALLAHYEELCTGMRRRGHTPASSQEIVHDVYVRLRHRETMLEGKASLKAFLIRACINLGIDRFRRQRYEACLFSGTEQEALQVSAPITSPDQGLDLEYRITILKTAIMDMSLQRRRVFIASRVGNLSADEISRRMKISRNMVDRHLRKAYLHCLDRLEETL</sequence>
<dbReference type="InterPro" id="IPR013249">
    <property type="entry name" value="RNA_pol_sigma70_r4_t2"/>
</dbReference>
<evidence type="ECO:0000313" key="6">
    <source>
        <dbReference type="EMBL" id="MQY49646.1"/>
    </source>
</evidence>
<evidence type="ECO:0000256" key="1">
    <source>
        <dbReference type="ARBA" id="ARBA00010641"/>
    </source>
</evidence>
<dbReference type="GO" id="GO:0016987">
    <property type="term" value="F:sigma factor activity"/>
    <property type="evidence" value="ECO:0007669"/>
    <property type="project" value="UniProtKB-KW"/>
</dbReference>
<keyword evidence="3" id="KW-0731">Sigma factor</keyword>
<evidence type="ECO:0000256" key="4">
    <source>
        <dbReference type="ARBA" id="ARBA00023163"/>
    </source>
</evidence>
<keyword evidence="2" id="KW-0805">Transcription regulation</keyword>
<gene>
    <name evidence="6" type="ORF">GAO09_26830</name>
</gene>
<dbReference type="PANTHER" id="PTHR43133">
    <property type="entry name" value="RNA POLYMERASE ECF-TYPE SIGMA FACTO"/>
    <property type="match status" value="1"/>
</dbReference>
<dbReference type="PANTHER" id="PTHR43133:SF63">
    <property type="entry name" value="RNA POLYMERASE SIGMA FACTOR FECI-RELATED"/>
    <property type="match status" value="1"/>
</dbReference>
<dbReference type="Pfam" id="PF08281">
    <property type="entry name" value="Sigma70_r4_2"/>
    <property type="match status" value="1"/>
</dbReference>
<dbReference type="InterPro" id="IPR013324">
    <property type="entry name" value="RNA_pol_sigma_r3/r4-like"/>
</dbReference>
<feature type="domain" description="RNA polymerase sigma factor 70 region 4 type 2" evidence="5">
    <location>
        <begin position="128"/>
        <end position="178"/>
    </location>
</feature>
<dbReference type="EMBL" id="WIXI01000051">
    <property type="protein sequence ID" value="MQY49646.1"/>
    <property type="molecule type" value="Genomic_DNA"/>
</dbReference>
<dbReference type="InterPro" id="IPR013325">
    <property type="entry name" value="RNA_pol_sigma_r2"/>
</dbReference>
<dbReference type="SUPFAM" id="SSF88946">
    <property type="entry name" value="Sigma2 domain of RNA polymerase sigma factors"/>
    <property type="match status" value="1"/>
</dbReference>
<evidence type="ECO:0000313" key="7">
    <source>
        <dbReference type="Proteomes" id="UP000435138"/>
    </source>
</evidence>
<dbReference type="SUPFAM" id="SSF88659">
    <property type="entry name" value="Sigma3 and sigma4 domains of RNA polymerase sigma factors"/>
    <property type="match status" value="1"/>
</dbReference>
<evidence type="ECO:0000256" key="2">
    <source>
        <dbReference type="ARBA" id="ARBA00023015"/>
    </source>
</evidence>
<evidence type="ECO:0000256" key="3">
    <source>
        <dbReference type="ARBA" id="ARBA00023082"/>
    </source>
</evidence>
<dbReference type="GO" id="GO:0006352">
    <property type="term" value="P:DNA-templated transcription initiation"/>
    <property type="evidence" value="ECO:0007669"/>
    <property type="project" value="InterPro"/>
</dbReference>
<reference evidence="6 7" key="1">
    <citation type="submission" date="2019-11" db="EMBL/GenBank/DDBJ databases">
        <title>Genome analysis of Rhizobacterium cereale a novel genus and species isolated from maize roots in North Spain.</title>
        <authorList>
            <person name="Menendez E."/>
            <person name="Flores-Felix J.D."/>
            <person name="Ramirez-Bahena M.-H."/>
            <person name="Igual J.M."/>
            <person name="Garcia-Fraile P."/>
            <person name="Peix A."/>
            <person name="Velazquez E."/>
        </authorList>
    </citation>
    <scope>NUCLEOTIDE SEQUENCE [LARGE SCALE GENOMIC DNA]</scope>
    <source>
        <strain evidence="6 7">RZME27</strain>
    </source>
</reference>
<dbReference type="Proteomes" id="UP000435138">
    <property type="component" value="Unassembled WGS sequence"/>
</dbReference>
<dbReference type="Gene3D" id="1.10.10.10">
    <property type="entry name" value="Winged helix-like DNA-binding domain superfamily/Winged helix DNA-binding domain"/>
    <property type="match status" value="1"/>
</dbReference>
<comment type="caution">
    <text evidence="6">The sequence shown here is derived from an EMBL/GenBank/DDBJ whole genome shotgun (WGS) entry which is preliminary data.</text>
</comment>
<dbReference type="InterPro" id="IPR039425">
    <property type="entry name" value="RNA_pol_sigma-70-like"/>
</dbReference>
<dbReference type="AlphaFoldDB" id="A0A6A8AKE5"/>
<evidence type="ECO:0000259" key="5">
    <source>
        <dbReference type="Pfam" id="PF08281"/>
    </source>
</evidence>
<accession>A0A6A8AKE5</accession>
<keyword evidence="7" id="KW-1185">Reference proteome</keyword>
<protein>
    <submittedName>
        <fullName evidence="6">Sigma-70 family RNA polymerase sigma factor</fullName>
    </submittedName>
</protein>
<name>A0A6A8AKE5_9HYPH</name>
<dbReference type="InterPro" id="IPR036388">
    <property type="entry name" value="WH-like_DNA-bd_sf"/>
</dbReference>
<dbReference type="NCBIfam" id="TIGR02937">
    <property type="entry name" value="sigma70-ECF"/>
    <property type="match status" value="1"/>
</dbReference>
<keyword evidence="4" id="KW-0804">Transcription</keyword>
<dbReference type="InterPro" id="IPR014284">
    <property type="entry name" value="RNA_pol_sigma-70_dom"/>
</dbReference>
<dbReference type="RefSeq" id="WP_153359623.1">
    <property type="nucleotide sequence ID" value="NZ_JAYKOO010000001.1"/>
</dbReference>
<organism evidence="6 7">
    <name type="scientific">Endobacterium cereale</name>
    <dbReference type="NCBI Taxonomy" id="2663029"/>
    <lineage>
        <taxon>Bacteria</taxon>
        <taxon>Pseudomonadati</taxon>
        <taxon>Pseudomonadota</taxon>
        <taxon>Alphaproteobacteria</taxon>
        <taxon>Hyphomicrobiales</taxon>
        <taxon>Rhizobiaceae</taxon>
        <taxon>Endobacterium</taxon>
    </lineage>
</organism>
<proteinExistence type="inferred from homology"/>